<accession>E9HAF9</accession>
<evidence type="ECO:0000313" key="2">
    <source>
        <dbReference type="EMBL" id="EFX71300.1"/>
    </source>
</evidence>
<name>E9HAF9_DAPPU</name>
<reference evidence="2 3" key="1">
    <citation type="journal article" date="2011" name="Science">
        <title>The ecoresponsive genome of Daphnia pulex.</title>
        <authorList>
            <person name="Colbourne J.K."/>
            <person name="Pfrender M.E."/>
            <person name="Gilbert D."/>
            <person name="Thomas W.K."/>
            <person name="Tucker A."/>
            <person name="Oakley T.H."/>
            <person name="Tokishita S."/>
            <person name="Aerts A."/>
            <person name="Arnold G.J."/>
            <person name="Basu M.K."/>
            <person name="Bauer D.J."/>
            <person name="Caceres C.E."/>
            <person name="Carmel L."/>
            <person name="Casola C."/>
            <person name="Choi J.H."/>
            <person name="Detter J.C."/>
            <person name="Dong Q."/>
            <person name="Dusheyko S."/>
            <person name="Eads B.D."/>
            <person name="Frohlich T."/>
            <person name="Geiler-Samerotte K.A."/>
            <person name="Gerlach D."/>
            <person name="Hatcher P."/>
            <person name="Jogdeo S."/>
            <person name="Krijgsveld J."/>
            <person name="Kriventseva E.V."/>
            <person name="Kultz D."/>
            <person name="Laforsch C."/>
            <person name="Lindquist E."/>
            <person name="Lopez J."/>
            <person name="Manak J.R."/>
            <person name="Muller J."/>
            <person name="Pangilinan J."/>
            <person name="Patwardhan R.P."/>
            <person name="Pitluck S."/>
            <person name="Pritham E.J."/>
            <person name="Rechtsteiner A."/>
            <person name="Rho M."/>
            <person name="Rogozin I.B."/>
            <person name="Sakarya O."/>
            <person name="Salamov A."/>
            <person name="Schaack S."/>
            <person name="Shapiro H."/>
            <person name="Shiga Y."/>
            <person name="Skalitzky C."/>
            <person name="Smith Z."/>
            <person name="Souvorov A."/>
            <person name="Sung W."/>
            <person name="Tang Z."/>
            <person name="Tsuchiya D."/>
            <person name="Tu H."/>
            <person name="Vos H."/>
            <person name="Wang M."/>
            <person name="Wolf Y.I."/>
            <person name="Yamagata H."/>
            <person name="Yamada T."/>
            <person name="Ye Y."/>
            <person name="Shaw J.R."/>
            <person name="Andrews J."/>
            <person name="Crease T.J."/>
            <person name="Tang H."/>
            <person name="Lucas S.M."/>
            <person name="Robertson H.M."/>
            <person name="Bork P."/>
            <person name="Koonin E.V."/>
            <person name="Zdobnov E.M."/>
            <person name="Grigoriev I.V."/>
            <person name="Lynch M."/>
            <person name="Boore J.L."/>
        </authorList>
    </citation>
    <scope>NUCLEOTIDE SEQUENCE [LARGE SCALE GENOMIC DNA]</scope>
</reference>
<protein>
    <submittedName>
        <fullName evidence="2">Uncharacterized protein</fullName>
    </submittedName>
</protein>
<keyword evidence="1" id="KW-1133">Transmembrane helix</keyword>
<keyword evidence="1" id="KW-0812">Transmembrane</keyword>
<organism evidence="2 3">
    <name type="scientific">Daphnia pulex</name>
    <name type="common">Water flea</name>
    <dbReference type="NCBI Taxonomy" id="6669"/>
    <lineage>
        <taxon>Eukaryota</taxon>
        <taxon>Metazoa</taxon>
        <taxon>Ecdysozoa</taxon>
        <taxon>Arthropoda</taxon>
        <taxon>Crustacea</taxon>
        <taxon>Branchiopoda</taxon>
        <taxon>Diplostraca</taxon>
        <taxon>Cladocera</taxon>
        <taxon>Anomopoda</taxon>
        <taxon>Daphniidae</taxon>
        <taxon>Daphnia</taxon>
    </lineage>
</organism>
<sequence length="180" mass="20076">MSVEVWFSLTGNWKLSPDIFRIRNDFNFDLAIPSGHVLYLFPKMSSLAACCTFRDMFCTSTLNSKSNNVPDEVQASLHYVYVIAAVELSGFQMRRCGACADLLFNGATSWCWQHGKVIPLTSFLFRALSVTVFVISAVTSTFFFTNILKVLLAICWMDVGLVKSSFFKAVQSQSGFVAVC</sequence>
<proteinExistence type="predicted"/>
<dbReference type="InParanoid" id="E9HAF9"/>
<dbReference type="AlphaFoldDB" id="E9HAF9"/>
<evidence type="ECO:0000313" key="3">
    <source>
        <dbReference type="Proteomes" id="UP000000305"/>
    </source>
</evidence>
<evidence type="ECO:0000256" key="1">
    <source>
        <dbReference type="SAM" id="Phobius"/>
    </source>
</evidence>
<dbReference type="Proteomes" id="UP000000305">
    <property type="component" value="Unassembled WGS sequence"/>
</dbReference>
<keyword evidence="3" id="KW-1185">Reference proteome</keyword>
<dbReference type="HOGENOM" id="CLU_1497759_0_0_1"/>
<gene>
    <name evidence="2" type="ORF">DAPPUDRAFT_111912</name>
</gene>
<feature type="transmembrane region" description="Helical" evidence="1">
    <location>
        <begin position="123"/>
        <end position="144"/>
    </location>
</feature>
<dbReference type="EMBL" id="GL732611">
    <property type="protein sequence ID" value="EFX71300.1"/>
    <property type="molecule type" value="Genomic_DNA"/>
</dbReference>
<dbReference type="KEGG" id="dpx:DAPPUDRAFT_111912"/>
<keyword evidence="1" id="KW-0472">Membrane</keyword>